<evidence type="ECO:0000313" key="4">
    <source>
        <dbReference type="Proteomes" id="UP000230423"/>
    </source>
</evidence>
<accession>A0A2G9USP2</accession>
<dbReference type="OrthoDB" id="5807961at2759"/>
<dbReference type="Pfam" id="PF13517">
    <property type="entry name" value="FG-GAP_3"/>
    <property type="match status" value="1"/>
</dbReference>
<evidence type="ECO:0000256" key="1">
    <source>
        <dbReference type="ARBA" id="ARBA00022729"/>
    </source>
</evidence>
<dbReference type="InterPro" id="IPR013517">
    <property type="entry name" value="FG-GAP"/>
</dbReference>
<dbReference type="InterPro" id="IPR028994">
    <property type="entry name" value="Integrin_alpha_N"/>
</dbReference>
<evidence type="ECO:0000313" key="3">
    <source>
        <dbReference type="EMBL" id="PIO73275.1"/>
    </source>
</evidence>
<reference evidence="3 4" key="1">
    <citation type="submission" date="2015-09" db="EMBL/GenBank/DDBJ databases">
        <title>Draft genome of the parasitic nematode Teladorsagia circumcincta isolate WARC Sus (inbred).</title>
        <authorList>
            <person name="Mitreva M."/>
        </authorList>
    </citation>
    <scope>NUCLEOTIDE SEQUENCE [LARGE SCALE GENOMIC DNA]</scope>
    <source>
        <strain evidence="3 4">S</strain>
    </source>
</reference>
<keyword evidence="1 2" id="KW-0732">Signal</keyword>
<dbReference type="InterPro" id="IPR024881">
    <property type="entry name" value="Tip"/>
</dbReference>
<dbReference type="Proteomes" id="UP000230423">
    <property type="component" value="Unassembled WGS sequence"/>
</dbReference>
<gene>
    <name evidence="3" type="ORF">TELCIR_04758</name>
</gene>
<dbReference type="SUPFAM" id="SSF69318">
    <property type="entry name" value="Integrin alpha N-terminal domain"/>
    <property type="match status" value="1"/>
</dbReference>
<organism evidence="3 4">
    <name type="scientific">Teladorsagia circumcincta</name>
    <name type="common">Brown stomach worm</name>
    <name type="synonym">Ostertagia circumcincta</name>
    <dbReference type="NCBI Taxonomy" id="45464"/>
    <lineage>
        <taxon>Eukaryota</taxon>
        <taxon>Metazoa</taxon>
        <taxon>Ecdysozoa</taxon>
        <taxon>Nematoda</taxon>
        <taxon>Chromadorea</taxon>
        <taxon>Rhabditida</taxon>
        <taxon>Rhabditina</taxon>
        <taxon>Rhabditomorpha</taxon>
        <taxon>Strongyloidea</taxon>
        <taxon>Trichostrongylidae</taxon>
        <taxon>Teladorsagia</taxon>
    </lineage>
</organism>
<name>A0A2G9USP2_TELCI</name>
<proteinExistence type="predicted"/>
<dbReference type="GO" id="GO:0005886">
    <property type="term" value="C:plasma membrane"/>
    <property type="evidence" value="ECO:0007669"/>
    <property type="project" value="TreeGrafter"/>
</dbReference>
<feature type="signal peptide" evidence="2">
    <location>
        <begin position="1"/>
        <end position="18"/>
    </location>
</feature>
<evidence type="ECO:0000256" key="2">
    <source>
        <dbReference type="SAM" id="SignalP"/>
    </source>
</evidence>
<feature type="chain" id="PRO_5013762428" evidence="2">
    <location>
        <begin position="19"/>
        <end position="267"/>
    </location>
</feature>
<dbReference type="Gene3D" id="2.130.10.130">
    <property type="entry name" value="Integrin alpha, N-terminal"/>
    <property type="match status" value="1"/>
</dbReference>
<protein>
    <submittedName>
        <fullName evidence="3">FG-GAP repeat protein</fullName>
    </submittedName>
</protein>
<dbReference type="PANTHER" id="PTHR13412">
    <property type="entry name" value="T-CELL IMMUNOMODULATORY PROTEIN HOMOLOG"/>
    <property type="match status" value="1"/>
</dbReference>
<dbReference type="AlphaFoldDB" id="A0A2G9USP2"/>
<sequence>MTALLLLLLLTLTPTCWSIGKKVPVQFGRVCGFGDFNGDRNTDVLVQRGTNLTVLLQDDELLNVLEEGVFTNSTSFRVGDDTVECSLGDFNGDTKLDVLVSTKRKRAYHHSVWISSSLGDSFTEHKLTVLSSQALAIDVDGNGWHDVLGFFENGDHLAEIVFMDTTVSNGAKYLTPRMWGRYKNGWRETPTAISPIPGEHQYVGAPLAADFDADGLIELLVPICRKEDCKQVTEFANWQYNRGWITNAFDLQVVIEVFFHTRSDEDS</sequence>
<keyword evidence="4" id="KW-1185">Reference proteome</keyword>
<dbReference type="PANTHER" id="PTHR13412:SF0">
    <property type="entry name" value="T-CELL IMMUNOMODULATORY PROTEIN"/>
    <property type="match status" value="1"/>
</dbReference>
<dbReference type="EMBL" id="KZ345487">
    <property type="protein sequence ID" value="PIO73275.1"/>
    <property type="molecule type" value="Genomic_DNA"/>
</dbReference>